<evidence type="ECO:0000256" key="1">
    <source>
        <dbReference type="SAM" id="MobiDB-lite"/>
    </source>
</evidence>
<evidence type="ECO:0000313" key="3">
    <source>
        <dbReference type="Proteomes" id="UP000199647"/>
    </source>
</evidence>
<dbReference type="Proteomes" id="UP000199647">
    <property type="component" value="Unassembled WGS sequence"/>
</dbReference>
<keyword evidence="3" id="KW-1185">Reference proteome</keyword>
<dbReference type="AlphaFoldDB" id="A0A1H9QH53"/>
<feature type="compositionally biased region" description="Basic and acidic residues" evidence="1">
    <location>
        <begin position="70"/>
        <end position="83"/>
    </location>
</feature>
<organism evidence="2 3">
    <name type="scientific">Faunimonas pinastri</name>
    <dbReference type="NCBI Taxonomy" id="1855383"/>
    <lineage>
        <taxon>Bacteria</taxon>
        <taxon>Pseudomonadati</taxon>
        <taxon>Pseudomonadota</taxon>
        <taxon>Alphaproteobacteria</taxon>
        <taxon>Hyphomicrobiales</taxon>
        <taxon>Afifellaceae</taxon>
        <taxon>Faunimonas</taxon>
    </lineage>
</organism>
<accession>A0A1H9QH53</accession>
<feature type="compositionally biased region" description="Basic and acidic residues" evidence="1">
    <location>
        <begin position="39"/>
        <end position="55"/>
    </location>
</feature>
<evidence type="ECO:0000313" key="2">
    <source>
        <dbReference type="EMBL" id="SER59881.1"/>
    </source>
</evidence>
<dbReference type="EMBL" id="FOFG01000029">
    <property type="protein sequence ID" value="SER59881.1"/>
    <property type="molecule type" value="Genomic_DNA"/>
</dbReference>
<sequence>MAKAGQHGMGHGTVEGHQHVGTTDPAIPDEGDLGAQIHNENKRYGDDARGADHRKTQAGSTDEAEGVVESFEKLDPKARSGEE</sequence>
<feature type="region of interest" description="Disordered" evidence="1">
    <location>
        <begin position="1"/>
        <end position="83"/>
    </location>
</feature>
<dbReference type="RefSeq" id="WP_143062070.1">
    <property type="nucleotide sequence ID" value="NZ_FOFG01000029.1"/>
</dbReference>
<name>A0A1H9QH53_9HYPH</name>
<gene>
    <name evidence="2" type="ORF">SAMN05216548_1294</name>
</gene>
<proteinExistence type="predicted"/>
<reference evidence="2 3" key="1">
    <citation type="submission" date="2016-10" db="EMBL/GenBank/DDBJ databases">
        <authorList>
            <person name="de Groot N.N."/>
        </authorList>
    </citation>
    <scope>NUCLEOTIDE SEQUENCE [LARGE SCALE GENOMIC DNA]</scope>
    <source>
        <strain evidence="2 3">A52C2</strain>
    </source>
</reference>
<protein>
    <submittedName>
        <fullName evidence="2">Uncharacterized protein</fullName>
    </submittedName>
</protein>
<dbReference type="OrthoDB" id="7889137at2"/>